<accession>A0A4Z1EEF2</accession>
<organism evidence="2 3">
    <name type="scientific">Botrytis tulipae</name>
    <dbReference type="NCBI Taxonomy" id="87230"/>
    <lineage>
        <taxon>Eukaryota</taxon>
        <taxon>Fungi</taxon>
        <taxon>Dikarya</taxon>
        <taxon>Ascomycota</taxon>
        <taxon>Pezizomycotina</taxon>
        <taxon>Leotiomycetes</taxon>
        <taxon>Helotiales</taxon>
        <taxon>Sclerotiniaceae</taxon>
        <taxon>Botrytis</taxon>
    </lineage>
</organism>
<protein>
    <submittedName>
        <fullName evidence="2">Uncharacterized protein</fullName>
    </submittedName>
</protein>
<dbReference type="AlphaFoldDB" id="A0A4Z1EEF2"/>
<dbReference type="EMBL" id="PQXH01000193">
    <property type="protein sequence ID" value="TGO08758.1"/>
    <property type="molecule type" value="Genomic_DNA"/>
</dbReference>
<feature type="compositionally biased region" description="Basic and acidic residues" evidence="1">
    <location>
        <begin position="99"/>
        <end position="109"/>
    </location>
</feature>
<name>A0A4Z1EEF2_9HELO</name>
<sequence>MEKPRMPLNKVENQMLKGMTLAAWLISSAIKDEFLASVLVLIYKHTNVVSAIISYERTNRCNPSNKKRNTHAIPSTQVLESGKDLVSGNKHSNKSQDINNKHHSFDTRKKTTQISIDEDTKESDGIEKQSRLPQFRIIVWIVENQETLDQRSDSIACFCNKGLPTNHGEPSCQVAKKLLAPRRRQNSNPIKGATGERNPISGE</sequence>
<reference evidence="2 3" key="1">
    <citation type="submission" date="2017-12" db="EMBL/GenBank/DDBJ databases">
        <title>Comparative genomics of Botrytis spp.</title>
        <authorList>
            <person name="Valero-Jimenez C.A."/>
            <person name="Tapia P."/>
            <person name="Veloso J."/>
            <person name="Silva-Moreno E."/>
            <person name="Staats M."/>
            <person name="Valdes J.H."/>
            <person name="Van Kan J.A.L."/>
        </authorList>
    </citation>
    <scope>NUCLEOTIDE SEQUENCE [LARGE SCALE GENOMIC DNA]</scope>
    <source>
        <strain evidence="2 3">Bt9001</strain>
    </source>
</reference>
<gene>
    <name evidence="2" type="ORF">BTUL_0193g00100</name>
</gene>
<evidence type="ECO:0000256" key="1">
    <source>
        <dbReference type="SAM" id="MobiDB-lite"/>
    </source>
</evidence>
<evidence type="ECO:0000313" key="2">
    <source>
        <dbReference type="EMBL" id="TGO08758.1"/>
    </source>
</evidence>
<dbReference type="Proteomes" id="UP000297777">
    <property type="component" value="Unassembled WGS sequence"/>
</dbReference>
<feature type="region of interest" description="Disordered" evidence="1">
    <location>
        <begin position="60"/>
        <end position="127"/>
    </location>
</feature>
<proteinExistence type="predicted"/>
<comment type="caution">
    <text evidence="2">The sequence shown here is derived from an EMBL/GenBank/DDBJ whole genome shotgun (WGS) entry which is preliminary data.</text>
</comment>
<evidence type="ECO:0000313" key="3">
    <source>
        <dbReference type="Proteomes" id="UP000297777"/>
    </source>
</evidence>
<feature type="region of interest" description="Disordered" evidence="1">
    <location>
        <begin position="181"/>
        <end position="203"/>
    </location>
</feature>
<keyword evidence="3" id="KW-1185">Reference proteome</keyword>